<evidence type="ECO:0000313" key="2">
    <source>
        <dbReference type="EMBL" id="TDC54372.1"/>
    </source>
</evidence>
<dbReference type="InterPro" id="IPR036866">
    <property type="entry name" value="RibonucZ/Hydroxyglut_hydro"/>
</dbReference>
<organism evidence="2 3">
    <name type="scientific">Jiangella ureilytica</name>
    <dbReference type="NCBI Taxonomy" id="2530374"/>
    <lineage>
        <taxon>Bacteria</taxon>
        <taxon>Bacillati</taxon>
        <taxon>Actinomycetota</taxon>
        <taxon>Actinomycetes</taxon>
        <taxon>Jiangellales</taxon>
        <taxon>Jiangellaceae</taxon>
        <taxon>Jiangella</taxon>
    </lineage>
</organism>
<proteinExistence type="predicted"/>
<dbReference type="RefSeq" id="WP_131978749.1">
    <property type="nucleotide sequence ID" value="NZ_SMKL01000004.1"/>
</dbReference>
<dbReference type="Pfam" id="PF00753">
    <property type="entry name" value="Lactamase_B"/>
    <property type="match status" value="1"/>
</dbReference>
<dbReference type="Gene3D" id="3.60.15.10">
    <property type="entry name" value="Ribonuclease Z/Hydroxyacylglutathione hydrolase-like"/>
    <property type="match status" value="1"/>
</dbReference>
<evidence type="ECO:0000259" key="1">
    <source>
        <dbReference type="Pfam" id="PF00753"/>
    </source>
</evidence>
<feature type="domain" description="Metallo-beta-lactamase" evidence="1">
    <location>
        <begin position="18"/>
        <end position="84"/>
    </location>
</feature>
<accession>A0A4R4RZD3</accession>
<dbReference type="InterPro" id="IPR001279">
    <property type="entry name" value="Metallo-B-lactamas"/>
</dbReference>
<dbReference type="Proteomes" id="UP000295621">
    <property type="component" value="Unassembled WGS sequence"/>
</dbReference>
<keyword evidence="2" id="KW-0378">Hydrolase</keyword>
<keyword evidence="3" id="KW-1185">Reference proteome</keyword>
<sequence length="365" mass="39591">MLTDPPAEDEFEVSIFGPGKGESIVVHLGQNEWIIVDSCIDQVDGSNPALRYLEQLGVDSSSVLLVVATHAHDDHFAGIAEVFRVCERSSFVCSPAVVSEEFYALTEIDEELERLMRASALSEYRKVIQHVEDRGRSAIGLKSMVRASNGKTLVKRRQSDLPMTVTALSPSDEAVTRALKSLARGAASIGERLRLPAHDPNELAIALWVEVGECAALLGADLLKGPAGCGWGAVLAEFTPDFPASLHKVPHHGSPNAHHDEVWATLLEGAPVALLAPYRGGRTYRPAQADRERICGLTDKAFVTASPDLPKPRRAVKTTAAALGPLAMRVHEPWGRSGQIRARRSPDDRAWRIDLSETARPLCSP</sequence>
<dbReference type="SUPFAM" id="SSF56281">
    <property type="entry name" value="Metallo-hydrolase/oxidoreductase"/>
    <property type="match status" value="1"/>
</dbReference>
<dbReference type="GO" id="GO:0016787">
    <property type="term" value="F:hydrolase activity"/>
    <property type="evidence" value="ECO:0007669"/>
    <property type="project" value="UniProtKB-KW"/>
</dbReference>
<dbReference type="PANTHER" id="PTHR30619:SF1">
    <property type="entry name" value="RECOMBINATION PROTEIN 2"/>
    <property type="match status" value="1"/>
</dbReference>
<gene>
    <name evidence="2" type="ORF">E1212_02720</name>
</gene>
<comment type="caution">
    <text evidence="2">The sequence shown here is derived from an EMBL/GenBank/DDBJ whole genome shotgun (WGS) entry which is preliminary data.</text>
</comment>
<dbReference type="PANTHER" id="PTHR30619">
    <property type="entry name" value="DNA INTERNALIZATION/COMPETENCE PROTEIN COMEC/REC2"/>
    <property type="match status" value="1"/>
</dbReference>
<protein>
    <submittedName>
        <fullName evidence="2">MBL fold metallo-hydrolase</fullName>
    </submittedName>
</protein>
<dbReference type="OrthoDB" id="292594at2"/>
<dbReference type="AlphaFoldDB" id="A0A4R4RZD3"/>
<dbReference type="EMBL" id="SMKL01000004">
    <property type="protein sequence ID" value="TDC54372.1"/>
    <property type="molecule type" value="Genomic_DNA"/>
</dbReference>
<dbReference type="InterPro" id="IPR052159">
    <property type="entry name" value="Competence_DNA_uptake"/>
</dbReference>
<name>A0A4R4RZD3_9ACTN</name>
<evidence type="ECO:0000313" key="3">
    <source>
        <dbReference type="Proteomes" id="UP000295621"/>
    </source>
</evidence>
<reference evidence="2 3" key="1">
    <citation type="submission" date="2019-02" db="EMBL/GenBank/DDBJ databases">
        <title>Draft genome sequences of novel Actinobacteria.</title>
        <authorList>
            <person name="Sahin N."/>
            <person name="Ay H."/>
            <person name="Saygin H."/>
        </authorList>
    </citation>
    <scope>NUCLEOTIDE SEQUENCE [LARGE SCALE GENOMIC DNA]</scope>
    <source>
        <strain evidence="2 3">KC603</strain>
    </source>
</reference>